<protein>
    <submittedName>
        <fullName evidence="1">Uncharacterized protein</fullName>
    </submittedName>
</protein>
<sequence>MICTQNEVRMIFQELKKRFGGKATIDEVIKRTMNNDINFKHENDSVDLLQANLFSSFWIRNVLVELNPKILLGNFDAEAIVGIYRVNNQVFELIDIENHKLRVKKEDISVKVNKVPLDVFLSFVI</sequence>
<organism evidence="1 2">
    <name type="scientific">Fusobacterium necrophorum subsp. funduliforme</name>
    <dbReference type="NCBI Taxonomy" id="143387"/>
    <lineage>
        <taxon>Bacteria</taxon>
        <taxon>Fusobacteriati</taxon>
        <taxon>Fusobacteriota</taxon>
        <taxon>Fusobacteriia</taxon>
        <taxon>Fusobacteriales</taxon>
        <taxon>Fusobacteriaceae</taxon>
        <taxon>Fusobacterium</taxon>
    </lineage>
</organism>
<evidence type="ECO:0000313" key="2">
    <source>
        <dbReference type="Proteomes" id="UP000075816"/>
    </source>
</evidence>
<dbReference type="AlphaFoldDB" id="A0A162J850"/>
<comment type="caution">
    <text evidence="1">The sequence shown here is derived from an EMBL/GenBank/DDBJ whole genome shotgun (WGS) entry which is preliminary data.</text>
</comment>
<proteinExistence type="predicted"/>
<dbReference type="Proteomes" id="UP000075816">
    <property type="component" value="Unassembled WGS sequence"/>
</dbReference>
<gene>
    <name evidence="1" type="ORF">A2J07_00830</name>
</gene>
<name>A0A162J850_9FUSO</name>
<reference evidence="1 2" key="1">
    <citation type="submission" date="2016-03" db="EMBL/GenBank/DDBJ databases">
        <title>Comparative genomics of human isolates of Fusobacterium necrophorum.</title>
        <authorList>
            <person name="Jensen A."/>
            <person name="Bank S."/>
            <person name="Andersen P.S."/>
            <person name="Kristensen L.H."/>
            <person name="Prag J."/>
        </authorList>
    </citation>
    <scope>NUCLEOTIDE SEQUENCE [LARGE SCALE GENOMIC DNA]</scope>
    <source>
        <strain evidence="1 2">LS_1264</strain>
    </source>
</reference>
<dbReference type="RefSeq" id="WP_005954215.1">
    <property type="nucleotide sequence ID" value="NZ_CAXOUF010000029.1"/>
</dbReference>
<evidence type="ECO:0000313" key="1">
    <source>
        <dbReference type="EMBL" id="KYL05313.1"/>
    </source>
</evidence>
<accession>A0A162J850</accession>
<dbReference type="EMBL" id="LVEA01000001">
    <property type="protein sequence ID" value="KYL05313.1"/>
    <property type="molecule type" value="Genomic_DNA"/>
</dbReference>